<dbReference type="SUPFAM" id="SSF51182">
    <property type="entry name" value="RmlC-like cupins"/>
    <property type="match status" value="1"/>
</dbReference>
<dbReference type="SMART" id="SM00835">
    <property type="entry name" value="Cupin_1"/>
    <property type="match status" value="1"/>
</dbReference>
<sequence>MVTFTFASTLAAMALAVSATPVQVRQASHTTTSGTIFPTLSPAQASALREALYVAPSESERQAILFPNVPDASNATFQFRNNSVEAPTGGTINLSGVDQFPALVGTNVGMAIGWVNPCGLNTPHLHPRANEFLTVVQGSLVGGLILEENPNAAGNVNGVDPTGPIRQVNATLTNFRGMLFPQGQVHFQFNPTCEPAVFAAAFDNLDPGRTQIARNFFSAMPDEVIIAAAGGNTELLDASRINHLREIIPAAFAEQMEGCARRCGIPTA</sequence>
<evidence type="ECO:0000256" key="1">
    <source>
        <dbReference type="ARBA" id="ARBA00004613"/>
    </source>
</evidence>
<keyword evidence="6" id="KW-0732">Signal</keyword>
<gene>
    <name evidence="8" type="ORF">S7711_01923</name>
</gene>
<dbReference type="GO" id="GO:0005576">
    <property type="term" value="C:extracellular region"/>
    <property type="evidence" value="ECO:0007669"/>
    <property type="project" value="UniProtKB-SubCell"/>
</dbReference>
<evidence type="ECO:0000256" key="6">
    <source>
        <dbReference type="SAM" id="SignalP"/>
    </source>
</evidence>
<organism evidence="8 9">
    <name type="scientific">Stachybotrys chartarum (strain CBS 109288 / IBT 7711)</name>
    <name type="common">Toxic black mold</name>
    <name type="synonym">Stilbospora chartarum</name>
    <dbReference type="NCBI Taxonomy" id="1280523"/>
    <lineage>
        <taxon>Eukaryota</taxon>
        <taxon>Fungi</taxon>
        <taxon>Dikarya</taxon>
        <taxon>Ascomycota</taxon>
        <taxon>Pezizomycotina</taxon>
        <taxon>Sordariomycetes</taxon>
        <taxon>Hypocreomycetidae</taxon>
        <taxon>Hypocreales</taxon>
        <taxon>Stachybotryaceae</taxon>
        <taxon>Stachybotrys</taxon>
    </lineage>
</organism>
<proteinExistence type="inferred from homology"/>
<feature type="domain" description="Cupin type-1" evidence="7">
    <location>
        <begin position="77"/>
        <end position="237"/>
    </location>
</feature>
<dbReference type="GO" id="GO:0030145">
    <property type="term" value="F:manganese ion binding"/>
    <property type="evidence" value="ECO:0007669"/>
    <property type="project" value="InterPro"/>
</dbReference>
<keyword evidence="5" id="KW-0464">Manganese</keyword>
<keyword evidence="3" id="KW-0964">Secreted</keyword>
<dbReference type="EMBL" id="KL648650">
    <property type="protein sequence ID" value="KEY66628.1"/>
    <property type="molecule type" value="Genomic_DNA"/>
</dbReference>
<comment type="similarity">
    <text evidence="2">Belongs to the germin family.</text>
</comment>
<feature type="chain" id="PRO_5001771139" description="Cupin type-1 domain-containing protein" evidence="6">
    <location>
        <begin position="20"/>
        <end position="268"/>
    </location>
</feature>
<keyword evidence="9" id="KW-1185">Reference proteome</keyword>
<evidence type="ECO:0000256" key="3">
    <source>
        <dbReference type="ARBA" id="ARBA00022525"/>
    </source>
</evidence>
<evidence type="ECO:0000256" key="4">
    <source>
        <dbReference type="ARBA" id="ARBA00022723"/>
    </source>
</evidence>
<dbReference type="InterPro" id="IPR011051">
    <property type="entry name" value="RmlC_Cupin_sf"/>
</dbReference>
<evidence type="ECO:0000259" key="7">
    <source>
        <dbReference type="SMART" id="SM00835"/>
    </source>
</evidence>
<dbReference type="AlphaFoldDB" id="A0A084AMU9"/>
<name>A0A084AMU9_STACB</name>
<comment type="subcellular location">
    <subcellularLocation>
        <location evidence="1">Secreted</location>
    </subcellularLocation>
</comment>
<evidence type="ECO:0000313" key="8">
    <source>
        <dbReference type="EMBL" id="KEY66628.1"/>
    </source>
</evidence>
<protein>
    <recommendedName>
        <fullName evidence="7">Cupin type-1 domain-containing protein</fullName>
    </recommendedName>
</protein>
<dbReference type="InterPro" id="IPR006045">
    <property type="entry name" value="Cupin_1"/>
</dbReference>
<dbReference type="OrthoDB" id="1921208at2759"/>
<dbReference type="Gene3D" id="2.60.120.10">
    <property type="entry name" value="Jelly Rolls"/>
    <property type="match status" value="1"/>
</dbReference>
<evidence type="ECO:0000256" key="5">
    <source>
        <dbReference type="ARBA" id="ARBA00023211"/>
    </source>
</evidence>
<reference evidence="8 9" key="1">
    <citation type="journal article" date="2014" name="BMC Genomics">
        <title>Comparative genome sequencing reveals chemotype-specific gene clusters in the toxigenic black mold Stachybotrys.</title>
        <authorList>
            <person name="Semeiks J."/>
            <person name="Borek D."/>
            <person name="Otwinowski Z."/>
            <person name="Grishin N.V."/>
        </authorList>
    </citation>
    <scope>NUCLEOTIDE SEQUENCE [LARGE SCALE GENOMIC DNA]</scope>
    <source>
        <strain evidence="9">CBS 109288 / IBT 7711</strain>
    </source>
</reference>
<dbReference type="InterPro" id="IPR014710">
    <property type="entry name" value="RmlC-like_jellyroll"/>
</dbReference>
<keyword evidence="4" id="KW-0479">Metal-binding</keyword>
<evidence type="ECO:0000256" key="2">
    <source>
        <dbReference type="ARBA" id="ARBA00007456"/>
    </source>
</evidence>
<feature type="signal peptide" evidence="6">
    <location>
        <begin position="1"/>
        <end position="19"/>
    </location>
</feature>
<dbReference type="Pfam" id="PF00190">
    <property type="entry name" value="Cupin_1"/>
    <property type="match status" value="1"/>
</dbReference>
<evidence type="ECO:0000313" key="9">
    <source>
        <dbReference type="Proteomes" id="UP000028045"/>
    </source>
</evidence>
<dbReference type="InterPro" id="IPR001929">
    <property type="entry name" value="Germin"/>
</dbReference>
<dbReference type="Proteomes" id="UP000028045">
    <property type="component" value="Unassembled WGS sequence"/>
</dbReference>
<accession>A0A084AMU9</accession>
<dbReference type="CDD" id="cd02241">
    <property type="entry name" value="cupin_OxOx"/>
    <property type="match status" value="1"/>
</dbReference>
<dbReference type="PANTHER" id="PTHR31238">
    <property type="entry name" value="GERMIN-LIKE PROTEIN SUBFAMILY 3 MEMBER 3"/>
    <property type="match status" value="1"/>
</dbReference>
<dbReference type="HOGENOM" id="CLU_061239_1_0_1"/>